<dbReference type="Proteomes" id="UP000253977">
    <property type="component" value="Unassembled WGS sequence"/>
</dbReference>
<dbReference type="GO" id="GO:0016818">
    <property type="term" value="F:hydrolase activity, acting on acid anhydrides, in phosphorus-containing anhydrides"/>
    <property type="evidence" value="ECO:0007669"/>
    <property type="project" value="InterPro"/>
</dbReference>
<gene>
    <name evidence="6" type="ORF">DU478_08550</name>
</gene>
<organism evidence="6 7">
    <name type="scientific">Thalassococcus profundi</name>
    <dbReference type="NCBI Taxonomy" id="2282382"/>
    <lineage>
        <taxon>Bacteria</taxon>
        <taxon>Pseudomonadati</taxon>
        <taxon>Pseudomonadota</taxon>
        <taxon>Alphaproteobacteria</taxon>
        <taxon>Rhodobacterales</taxon>
        <taxon>Roseobacteraceae</taxon>
        <taxon>Thalassococcus</taxon>
    </lineage>
</organism>
<evidence type="ECO:0000313" key="7">
    <source>
        <dbReference type="Proteomes" id="UP000253977"/>
    </source>
</evidence>
<dbReference type="SUPFAM" id="SSF55811">
    <property type="entry name" value="Nudix"/>
    <property type="match status" value="1"/>
</dbReference>
<sequence>MKDLFFYGTLCHEPLLRLVLGRDDAVTVPARLPDHEALWVRDNAFPMIRHAPGRAAEGLLLRDVTIEDLARLDFYEGGFGYDLRDVMVDGPDGSVPARVYFPQEGLWPPGAPWSLPDWEAKWAGITLHAAEEAMARFGRVPAEAVRPLMPIFRSRGWARQMAANPAPQTLRSGMTGADVQMTSRDDGYDGFFRIRTFDIAHRRFDGCMTDPVPREAFIAFDAALVLPYDPMRDEILLIEQLRYGPIGRGDPAPWVLEPIAGLVDAGEEPADCARREAVEEAKLELGDLRPMVRVYASPGYSSEFFHCFLGLCDLAGRGGELGGLDAENEDIRSHVIGFDRALALIDSGEINAGPLVMMILWLARHRAALRAAA</sequence>
<dbReference type="InterPro" id="IPR004385">
    <property type="entry name" value="NDP_pyrophosphatase"/>
</dbReference>
<dbReference type="InterPro" id="IPR009288">
    <property type="entry name" value="AIG2-like_dom"/>
</dbReference>
<name>A0A369TRF7_9RHOB</name>
<dbReference type="InterPro" id="IPR000086">
    <property type="entry name" value="NUDIX_hydrolase_dom"/>
</dbReference>
<feature type="binding site" evidence="3">
    <location>
        <position position="260"/>
    </location>
    <ligand>
        <name>Mg(2+)</name>
        <dbReference type="ChEBI" id="CHEBI:18420"/>
        <label>1</label>
    </ligand>
</feature>
<feature type="short sequence motif" description="Nudix box" evidence="4">
    <location>
        <begin position="261"/>
        <end position="283"/>
    </location>
</feature>
<feature type="binding site" evidence="3">
    <location>
        <position position="276"/>
    </location>
    <ligand>
        <name>Mg(2+)</name>
        <dbReference type="ChEBI" id="CHEBI:18420"/>
        <label>1</label>
    </ligand>
</feature>
<keyword evidence="1" id="KW-0808">Transferase</keyword>
<dbReference type="InterPro" id="IPR045038">
    <property type="entry name" value="AIG2-like"/>
</dbReference>
<reference evidence="6 7" key="1">
    <citation type="submission" date="2018-07" db="EMBL/GenBank/DDBJ databases">
        <title>Thalassococcus profundi sp. nov., a marine bacterium isolated from deep seawater of Okinawa Trough.</title>
        <authorList>
            <person name="Yu M."/>
        </authorList>
    </citation>
    <scope>NUCLEOTIDE SEQUENCE [LARGE SCALE GENOMIC DNA]</scope>
    <source>
        <strain evidence="6 7">WRAS1</strain>
    </source>
</reference>
<dbReference type="PANTHER" id="PTHR31544:SF2">
    <property type="entry name" value="AIG2-LIKE PROTEIN D"/>
    <property type="match status" value="1"/>
</dbReference>
<dbReference type="GO" id="GO:0016740">
    <property type="term" value="F:transferase activity"/>
    <property type="evidence" value="ECO:0007669"/>
    <property type="project" value="UniProtKB-KW"/>
</dbReference>
<dbReference type="OrthoDB" id="5292471at2"/>
<dbReference type="EMBL" id="QPMK01000005">
    <property type="protein sequence ID" value="RDD66697.1"/>
    <property type="molecule type" value="Genomic_DNA"/>
</dbReference>
<keyword evidence="7" id="KW-1185">Reference proteome</keyword>
<evidence type="ECO:0000259" key="5">
    <source>
        <dbReference type="PROSITE" id="PS51462"/>
    </source>
</evidence>
<dbReference type="PROSITE" id="PS51462">
    <property type="entry name" value="NUDIX"/>
    <property type="match status" value="1"/>
</dbReference>
<dbReference type="RefSeq" id="WP_114510746.1">
    <property type="nucleotide sequence ID" value="NZ_QPMK01000005.1"/>
</dbReference>
<evidence type="ECO:0000256" key="4">
    <source>
        <dbReference type="PIRSR" id="PIRSR604385-3"/>
    </source>
</evidence>
<evidence type="ECO:0000313" key="6">
    <source>
        <dbReference type="EMBL" id="RDD66697.1"/>
    </source>
</evidence>
<comment type="cofactor">
    <cofactor evidence="3">
        <name>Mg(2+)</name>
        <dbReference type="ChEBI" id="CHEBI:18420"/>
    </cofactor>
</comment>
<dbReference type="Pfam" id="PF00293">
    <property type="entry name" value="NUDIX"/>
    <property type="match status" value="1"/>
</dbReference>
<dbReference type="InterPro" id="IPR015797">
    <property type="entry name" value="NUDIX_hydrolase-like_dom_sf"/>
</dbReference>
<dbReference type="Gene3D" id="3.10.490.10">
    <property type="entry name" value="Gamma-glutamyl cyclotransferase-like"/>
    <property type="match status" value="1"/>
</dbReference>
<evidence type="ECO:0000256" key="3">
    <source>
        <dbReference type="PIRSR" id="PIRSR604385-2"/>
    </source>
</evidence>
<proteinExistence type="predicted"/>
<dbReference type="InterPro" id="IPR036568">
    <property type="entry name" value="GGCT-like_sf"/>
</dbReference>
<dbReference type="PANTHER" id="PTHR31544">
    <property type="entry name" value="AIG2-LIKE PROTEIN D"/>
    <property type="match status" value="1"/>
</dbReference>
<dbReference type="InterPro" id="IPR013024">
    <property type="entry name" value="GGCT-like"/>
</dbReference>
<dbReference type="Gene3D" id="3.90.79.10">
    <property type="entry name" value="Nucleoside Triphosphate Pyrophosphohydrolase"/>
    <property type="match status" value="1"/>
</dbReference>
<evidence type="ECO:0000256" key="1">
    <source>
        <dbReference type="ARBA" id="ARBA00022679"/>
    </source>
</evidence>
<dbReference type="NCBIfam" id="TIGR00052">
    <property type="entry name" value="nudix-type nucleoside diphosphatase, YffH/AdpP family"/>
    <property type="match status" value="1"/>
</dbReference>
<dbReference type="CDD" id="cd24155">
    <property type="entry name" value="NUDIX_ADPRase"/>
    <property type="match status" value="1"/>
</dbReference>
<dbReference type="GO" id="GO:0046872">
    <property type="term" value="F:metal ion binding"/>
    <property type="evidence" value="ECO:0007669"/>
    <property type="project" value="UniProtKB-KW"/>
</dbReference>
<feature type="binding site" evidence="3">
    <location>
        <position position="280"/>
    </location>
    <ligand>
        <name>Mg(2+)</name>
        <dbReference type="ChEBI" id="CHEBI:18420"/>
        <label>1</label>
    </ligand>
</feature>
<accession>A0A369TRF7</accession>
<evidence type="ECO:0000256" key="2">
    <source>
        <dbReference type="ARBA" id="ARBA00030602"/>
    </source>
</evidence>
<feature type="domain" description="Nudix hydrolase" evidence="5">
    <location>
        <begin position="218"/>
        <end position="358"/>
    </location>
</feature>
<feature type="binding site" evidence="3">
    <location>
        <position position="329"/>
    </location>
    <ligand>
        <name>Mg(2+)</name>
        <dbReference type="ChEBI" id="CHEBI:18420"/>
        <label>1</label>
    </ligand>
</feature>
<keyword evidence="3" id="KW-0460">Magnesium</keyword>
<dbReference type="SUPFAM" id="SSF110857">
    <property type="entry name" value="Gamma-glutamyl cyclotransferase-like"/>
    <property type="match status" value="1"/>
</dbReference>
<comment type="caution">
    <text evidence="6">The sequence shown here is derived from an EMBL/GenBank/DDBJ whole genome shotgun (WGS) entry which is preliminary data.</text>
</comment>
<dbReference type="Pfam" id="PF06094">
    <property type="entry name" value="GGACT"/>
    <property type="match status" value="1"/>
</dbReference>
<dbReference type="CDD" id="cd06661">
    <property type="entry name" value="GGCT_like"/>
    <property type="match status" value="1"/>
</dbReference>
<dbReference type="AlphaFoldDB" id="A0A369TRF7"/>
<protein>
    <recommendedName>
        <fullName evidence="2">Putative gamma-glutamylcyclotransferase</fullName>
    </recommendedName>
</protein>
<keyword evidence="3" id="KW-0479">Metal-binding</keyword>